<organism evidence="1 2">
    <name type="scientific">Phytophthora nicotianae</name>
    <name type="common">Potato buckeye rot agent</name>
    <name type="synonym">Phytophthora parasitica</name>
    <dbReference type="NCBI Taxonomy" id="4792"/>
    <lineage>
        <taxon>Eukaryota</taxon>
        <taxon>Sar</taxon>
        <taxon>Stramenopiles</taxon>
        <taxon>Oomycota</taxon>
        <taxon>Peronosporomycetes</taxon>
        <taxon>Peronosporales</taxon>
        <taxon>Peronosporaceae</taxon>
        <taxon>Phytophthora</taxon>
    </lineage>
</organism>
<evidence type="ECO:0000313" key="1">
    <source>
        <dbReference type="EMBL" id="ETL42183.1"/>
    </source>
</evidence>
<accession>W2J9B1</accession>
<dbReference type="Proteomes" id="UP000053864">
    <property type="component" value="Unassembled WGS sequence"/>
</dbReference>
<dbReference type="EMBL" id="KI672374">
    <property type="protein sequence ID" value="ETL42183.1"/>
    <property type="molecule type" value="Genomic_DNA"/>
</dbReference>
<proteinExistence type="predicted"/>
<reference evidence="1 2" key="1">
    <citation type="submission" date="2013-11" db="EMBL/GenBank/DDBJ databases">
        <title>The Genome Sequence of Phytophthora parasitica CJ05E6.</title>
        <authorList>
            <consortium name="The Broad Institute Genomics Platform"/>
            <person name="Russ C."/>
            <person name="Tyler B."/>
            <person name="Panabieres F."/>
            <person name="Shan W."/>
            <person name="Tripathy S."/>
            <person name="Grunwald N."/>
            <person name="Machado M."/>
            <person name="Johnson C.S."/>
            <person name="Arredondo F."/>
            <person name="Hong C."/>
            <person name="Coffey M."/>
            <person name="Young S.K."/>
            <person name="Zeng Q."/>
            <person name="Gargeya S."/>
            <person name="Fitzgerald M."/>
            <person name="Abouelleil A."/>
            <person name="Alvarado L."/>
            <person name="Chapman S.B."/>
            <person name="Gainer-Dewar J."/>
            <person name="Goldberg J."/>
            <person name="Griggs A."/>
            <person name="Gujja S."/>
            <person name="Hansen M."/>
            <person name="Howarth C."/>
            <person name="Imamovic A."/>
            <person name="Ireland A."/>
            <person name="Larimer J."/>
            <person name="McCowan C."/>
            <person name="Murphy C."/>
            <person name="Pearson M."/>
            <person name="Poon T.W."/>
            <person name="Priest M."/>
            <person name="Roberts A."/>
            <person name="Saif S."/>
            <person name="Shea T."/>
            <person name="Sykes S."/>
            <person name="Wortman J."/>
            <person name="Nusbaum C."/>
            <person name="Birren B."/>
        </authorList>
    </citation>
    <scope>NUCLEOTIDE SEQUENCE [LARGE SCALE GENOMIC DNA]</scope>
    <source>
        <strain evidence="1 2">CJ05E6</strain>
    </source>
</reference>
<dbReference type="AlphaFoldDB" id="W2J9B1"/>
<sequence>MRLAYAELNEMVAGSRFGQETSDSIWNLSSGHIGMAMLMFLNAEFGPDDAVECSKIESALRSLKLLEYICRSEGGILSPEAICKMVNTENLSDDMVNTSLEDVAYGKVMLPSSAFWRTSRIEALESLTRYGFLYAEDSQHLHFSSNMHLKIWLNSNRPEPVAPSVTSLTRSDFVQVCVKRIRSSRLQMIASEDMSTVARERQLQMEIYRAITSCAPKISHQS</sequence>
<evidence type="ECO:0000313" key="2">
    <source>
        <dbReference type="Proteomes" id="UP000053864"/>
    </source>
</evidence>
<gene>
    <name evidence="1" type="ORF">L916_06955</name>
</gene>
<name>W2J9B1_PHYNI</name>
<dbReference type="VEuPathDB" id="FungiDB:PPTG_19870"/>
<protein>
    <submittedName>
        <fullName evidence="1">Uncharacterized protein</fullName>
    </submittedName>
</protein>